<gene>
    <name evidence="3" type="ORF">ACFOZY_04040</name>
</gene>
<dbReference type="Pfam" id="PF00501">
    <property type="entry name" value="AMP-binding"/>
    <property type="match status" value="1"/>
</dbReference>
<keyword evidence="4" id="KW-1185">Reference proteome</keyword>
<dbReference type="EMBL" id="JBHSEC010000003">
    <property type="protein sequence ID" value="MFC4409607.1"/>
    <property type="molecule type" value="Genomic_DNA"/>
</dbReference>
<dbReference type="InterPro" id="IPR020845">
    <property type="entry name" value="AMP-binding_CS"/>
</dbReference>
<dbReference type="Pfam" id="PF13193">
    <property type="entry name" value="AMP-binding_C"/>
    <property type="match status" value="1"/>
</dbReference>
<evidence type="ECO:0000313" key="4">
    <source>
        <dbReference type="Proteomes" id="UP001595817"/>
    </source>
</evidence>
<dbReference type="Gene3D" id="3.40.50.12780">
    <property type="entry name" value="N-terminal domain of ligase-like"/>
    <property type="match status" value="1"/>
</dbReference>
<evidence type="ECO:0000259" key="1">
    <source>
        <dbReference type="Pfam" id="PF00501"/>
    </source>
</evidence>
<dbReference type="PANTHER" id="PTHR43767:SF1">
    <property type="entry name" value="NONRIBOSOMAL PEPTIDE SYNTHASE PES1 (EUROFUNG)-RELATED"/>
    <property type="match status" value="1"/>
</dbReference>
<dbReference type="InterPro" id="IPR050237">
    <property type="entry name" value="ATP-dep_AMP-bd_enzyme"/>
</dbReference>
<sequence length="506" mass="56721">MFIAEQLKGQVDLTPDHTITSFNGRVTSYADFYQKAKNVATHFQRKGYKKEDIIALYLHNSDYFLICYYACQIGGFTVLPINIKLTGREVEYILNHSEAKAVIYDERLKETLEGISPKLIHVQDTVVVGNADAEVRLEDLIDGSDEGFVEPERSDEDTAVIFYTSGTTGKPKGVMLTNKNTFATAQIWSESMKLNSSDRMHIVAPLFHCAASHVFSIPIIYSGGTLIIEEGFSPEQTLRTMEEEKATIFFGVPAMYAILLNTETIKEANLSDLRLFTYGASPMPYELVKRVKSLFPEVKLQNLYGQTENSPAATSLTDEHVLTKVGSVGRPLPMTEIQIVNEFGEPLPAGEVGEIVVKGPQVMKGYLKNEDETRKALRNGWLYSGDLGKMDEDGLLYIVDRKKDMIIRGGENVYPLEVEEVLFERPEILEAAVIGIPHEVYGEVPKAYIVLKPGQTLSEESVLDYCKERLAKYKIPTDIEFIDSLPRNASGKVLKTVLREKQTIVY</sequence>
<accession>A0ABV8X0Z3</accession>
<comment type="caution">
    <text evidence="3">The sequence shown here is derived from an EMBL/GenBank/DDBJ whole genome shotgun (WGS) entry which is preliminary data.</text>
</comment>
<name>A0ABV8X0Z3_9LACT</name>
<reference evidence="4" key="1">
    <citation type="journal article" date="2019" name="Int. J. Syst. Evol. Microbiol.">
        <title>The Global Catalogue of Microorganisms (GCM) 10K type strain sequencing project: providing services to taxonomists for standard genome sequencing and annotation.</title>
        <authorList>
            <consortium name="The Broad Institute Genomics Platform"/>
            <consortium name="The Broad Institute Genome Sequencing Center for Infectious Disease"/>
            <person name="Wu L."/>
            <person name="Ma J."/>
        </authorList>
    </citation>
    <scope>NUCLEOTIDE SEQUENCE [LARGE SCALE GENOMIC DNA]</scope>
    <source>
        <strain evidence="4">CCUG 59778</strain>
    </source>
</reference>
<dbReference type="PANTHER" id="PTHR43767">
    <property type="entry name" value="LONG-CHAIN-FATTY-ACID--COA LIGASE"/>
    <property type="match status" value="1"/>
</dbReference>
<dbReference type="NCBIfam" id="NF004837">
    <property type="entry name" value="PRK06187.1"/>
    <property type="match status" value="1"/>
</dbReference>
<dbReference type="InterPro" id="IPR045851">
    <property type="entry name" value="AMP-bd_C_sf"/>
</dbReference>
<dbReference type="Proteomes" id="UP001595817">
    <property type="component" value="Unassembled WGS sequence"/>
</dbReference>
<feature type="domain" description="AMP-dependent synthetase/ligase" evidence="1">
    <location>
        <begin position="10"/>
        <end position="367"/>
    </location>
</feature>
<organism evidence="3 4">
    <name type="scientific">Chungangia koreensis</name>
    <dbReference type="NCBI Taxonomy" id="752657"/>
    <lineage>
        <taxon>Bacteria</taxon>
        <taxon>Bacillati</taxon>
        <taxon>Bacillota</taxon>
        <taxon>Bacilli</taxon>
        <taxon>Lactobacillales</taxon>
        <taxon>Chungangia</taxon>
    </lineage>
</organism>
<dbReference type="InterPro" id="IPR025110">
    <property type="entry name" value="AMP-bd_C"/>
</dbReference>
<dbReference type="InterPro" id="IPR000873">
    <property type="entry name" value="AMP-dep_synth/lig_dom"/>
</dbReference>
<dbReference type="InterPro" id="IPR042099">
    <property type="entry name" value="ANL_N_sf"/>
</dbReference>
<dbReference type="Gene3D" id="3.30.300.30">
    <property type="match status" value="1"/>
</dbReference>
<dbReference type="SUPFAM" id="SSF56801">
    <property type="entry name" value="Acetyl-CoA synthetase-like"/>
    <property type="match status" value="1"/>
</dbReference>
<dbReference type="PROSITE" id="PS00455">
    <property type="entry name" value="AMP_BINDING"/>
    <property type="match status" value="1"/>
</dbReference>
<evidence type="ECO:0000313" key="3">
    <source>
        <dbReference type="EMBL" id="MFC4409607.1"/>
    </source>
</evidence>
<feature type="domain" description="AMP-binding enzyme C-terminal" evidence="2">
    <location>
        <begin position="417"/>
        <end position="492"/>
    </location>
</feature>
<dbReference type="PRINTS" id="PR00154">
    <property type="entry name" value="AMPBINDING"/>
</dbReference>
<dbReference type="CDD" id="cd17631">
    <property type="entry name" value="FACL_FadD13-like"/>
    <property type="match status" value="1"/>
</dbReference>
<protein>
    <submittedName>
        <fullName evidence="3">Class I adenylate-forming enzyme family protein</fullName>
    </submittedName>
</protein>
<proteinExistence type="predicted"/>
<dbReference type="InterPro" id="IPR020459">
    <property type="entry name" value="AMP-binding"/>
</dbReference>
<dbReference type="RefSeq" id="WP_378152529.1">
    <property type="nucleotide sequence ID" value="NZ_JBHSEC010000003.1"/>
</dbReference>
<evidence type="ECO:0000259" key="2">
    <source>
        <dbReference type="Pfam" id="PF13193"/>
    </source>
</evidence>